<name>A0A839XEB5_9PSEU</name>
<protein>
    <submittedName>
        <fullName evidence="1">Uncharacterized protein</fullName>
    </submittedName>
</protein>
<proteinExistence type="predicted"/>
<evidence type="ECO:0000313" key="2">
    <source>
        <dbReference type="Proteomes" id="UP000564573"/>
    </source>
</evidence>
<comment type="caution">
    <text evidence="1">The sequence shown here is derived from an EMBL/GenBank/DDBJ whole genome shotgun (WGS) entry which is preliminary data.</text>
</comment>
<dbReference type="RefSeq" id="WP_183778839.1">
    <property type="nucleotide sequence ID" value="NZ_JACIBS010000001.1"/>
</dbReference>
<dbReference type="AlphaFoldDB" id="A0A839XEB5"/>
<accession>A0A839XEB5</accession>
<gene>
    <name evidence="1" type="ORF">FB384_000534</name>
</gene>
<organism evidence="1 2">
    <name type="scientific">Prauserella sediminis</name>
    <dbReference type="NCBI Taxonomy" id="577680"/>
    <lineage>
        <taxon>Bacteria</taxon>
        <taxon>Bacillati</taxon>
        <taxon>Actinomycetota</taxon>
        <taxon>Actinomycetes</taxon>
        <taxon>Pseudonocardiales</taxon>
        <taxon>Pseudonocardiaceae</taxon>
        <taxon>Prauserella</taxon>
        <taxon>Prauserella salsuginis group</taxon>
    </lineage>
</organism>
<sequence length="79" mass="8677">MTAEGEADVSIRSTVRAEEITFLEVPETRVEFSGDTDDRTSASGSRRVRLPDPVRAGVTYRDIGIDHWITANPDVDTLG</sequence>
<dbReference type="EMBL" id="JACIBS010000001">
    <property type="protein sequence ID" value="MBB3661630.1"/>
    <property type="molecule type" value="Genomic_DNA"/>
</dbReference>
<dbReference type="Proteomes" id="UP000564573">
    <property type="component" value="Unassembled WGS sequence"/>
</dbReference>
<reference evidence="1 2" key="1">
    <citation type="submission" date="2020-08" db="EMBL/GenBank/DDBJ databases">
        <title>Sequencing the genomes of 1000 actinobacteria strains.</title>
        <authorList>
            <person name="Klenk H.-P."/>
        </authorList>
    </citation>
    <scope>NUCLEOTIDE SEQUENCE [LARGE SCALE GENOMIC DNA]</scope>
    <source>
        <strain evidence="1 2">DSM 45267</strain>
    </source>
</reference>
<evidence type="ECO:0000313" key="1">
    <source>
        <dbReference type="EMBL" id="MBB3661630.1"/>
    </source>
</evidence>
<keyword evidence="2" id="KW-1185">Reference proteome</keyword>